<dbReference type="VEuPathDB" id="TrichDB:TVAG_197940"/>
<feature type="domain" description="Initiator binding" evidence="1">
    <location>
        <begin position="57"/>
        <end position="152"/>
    </location>
</feature>
<dbReference type="Gene3D" id="1.10.10.10">
    <property type="entry name" value="Winged helix-like DNA-binding domain superfamily/Winged helix DNA-binding domain"/>
    <property type="match status" value="1"/>
</dbReference>
<evidence type="ECO:0000259" key="1">
    <source>
        <dbReference type="Pfam" id="PF10416"/>
    </source>
</evidence>
<dbReference type="OrthoDB" id="10399758at2759"/>
<evidence type="ECO:0000313" key="3">
    <source>
        <dbReference type="Proteomes" id="UP000001542"/>
    </source>
</evidence>
<dbReference type="InterPro" id="IPR036388">
    <property type="entry name" value="WH-like_DNA-bd_sf"/>
</dbReference>
<accession>A2EJL0</accession>
<keyword evidence="3" id="KW-1185">Reference proteome</keyword>
<organism evidence="2 3">
    <name type="scientific">Trichomonas vaginalis (strain ATCC PRA-98 / G3)</name>
    <dbReference type="NCBI Taxonomy" id="412133"/>
    <lineage>
        <taxon>Eukaryota</taxon>
        <taxon>Metamonada</taxon>
        <taxon>Parabasalia</taxon>
        <taxon>Trichomonadida</taxon>
        <taxon>Trichomonadidae</taxon>
        <taxon>Trichomonas</taxon>
    </lineage>
</organism>
<name>A2EJL0_TRIV3</name>
<evidence type="ECO:0000313" key="2">
    <source>
        <dbReference type="EMBL" id="EAY07180.1"/>
    </source>
</evidence>
<dbReference type="Pfam" id="PF10416">
    <property type="entry name" value="IBD"/>
    <property type="match status" value="1"/>
</dbReference>
<reference evidence="2" key="1">
    <citation type="submission" date="2006-10" db="EMBL/GenBank/DDBJ databases">
        <authorList>
            <person name="Amadeo P."/>
            <person name="Zhao Q."/>
            <person name="Wortman J."/>
            <person name="Fraser-Liggett C."/>
            <person name="Carlton J."/>
        </authorList>
    </citation>
    <scope>NUCLEOTIDE SEQUENCE</scope>
    <source>
        <strain evidence="2">G3</strain>
    </source>
</reference>
<dbReference type="Proteomes" id="UP000001542">
    <property type="component" value="Unassembled WGS sequence"/>
</dbReference>
<dbReference type="EMBL" id="DS113406">
    <property type="protein sequence ID" value="EAY07180.1"/>
    <property type="molecule type" value="Genomic_DNA"/>
</dbReference>
<dbReference type="AlphaFoldDB" id="A2EJL0"/>
<sequence length="214" mass="24058">MESGDKQSQLNANELIALQTFLSDSDSAAALCTTEVVDPIGLQFIPKSTWANYKLTSVSALHDSYFSKKNSVTRRFEHKLWNCLRITQVFPSLTKIIGVCWVDNRIIKVYKHPFAKFLSIQCVDGALFHKQGNFSRHGFVDMSEQEAQQQLSPEAYADVDFRDVHLIYHQNGQFTADATEESIANCKWVDPAPATRVAALKLNNPSAEAQMTLE</sequence>
<dbReference type="VEuPathDB" id="TrichDB:TVAGG3_0617300"/>
<protein>
    <recommendedName>
        <fullName evidence="1">Initiator binding domain-containing protein</fullName>
    </recommendedName>
</protein>
<reference evidence="2" key="2">
    <citation type="journal article" date="2007" name="Science">
        <title>Draft genome sequence of the sexually transmitted pathogen Trichomonas vaginalis.</title>
        <authorList>
            <person name="Carlton J.M."/>
            <person name="Hirt R.P."/>
            <person name="Silva J.C."/>
            <person name="Delcher A.L."/>
            <person name="Schatz M."/>
            <person name="Zhao Q."/>
            <person name="Wortman J.R."/>
            <person name="Bidwell S.L."/>
            <person name="Alsmark U.C.M."/>
            <person name="Besteiro S."/>
            <person name="Sicheritz-Ponten T."/>
            <person name="Noel C.J."/>
            <person name="Dacks J.B."/>
            <person name="Foster P.G."/>
            <person name="Simillion C."/>
            <person name="Van de Peer Y."/>
            <person name="Miranda-Saavedra D."/>
            <person name="Barton G.J."/>
            <person name="Westrop G.D."/>
            <person name="Mueller S."/>
            <person name="Dessi D."/>
            <person name="Fiori P.L."/>
            <person name="Ren Q."/>
            <person name="Paulsen I."/>
            <person name="Zhang H."/>
            <person name="Bastida-Corcuera F.D."/>
            <person name="Simoes-Barbosa A."/>
            <person name="Brown M.T."/>
            <person name="Hayes R.D."/>
            <person name="Mukherjee M."/>
            <person name="Okumura C.Y."/>
            <person name="Schneider R."/>
            <person name="Smith A.J."/>
            <person name="Vanacova S."/>
            <person name="Villalvazo M."/>
            <person name="Haas B.J."/>
            <person name="Pertea M."/>
            <person name="Feldblyum T.V."/>
            <person name="Utterback T.R."/>
            <person name="Shu C.L."/>
            <person name="Osoegawa K."/>
            <person name="de Jong P.J."/>
            <person name="Hrdy I."/>
            <person name="Horvathova L."/>
            <person name="Zubacova Z."/>
            <person name="Dolezal P."/>
            <person name="Malik S.B."/>
            <person name="Logsdon J.M. Jr."/>
            <person name="Henze K."/>
            <person name="Gupta A."/>
            <person name="Wang C.C."/>
            <person name="Dunne R.L."/>
            <person name="Upcroft J.A."/>
            <person name="Upcroft P."/>
            <person name="White O."/>
            <person name="Salzberg S.L."/>
            <person name="Tang P."/>
            <person name="Chiu C.-H."/>
            <person name="Lee Y.-S."/>
            <person name="Embley T.M."/>
            <person name="Coombs G.H."/>
            <person name="Mottram J.C."/>
            <person name="Tachezy J."/>
            <person name="Fraser-Liggett C.M."/>
            <person name="Johnson P.J."/>
        </authorList>
    </citation>
    <scope>NUCLEOTIDE SEQUENCE [LARGE SCALE GENOMIC DNA]</scope>
    <source>
        <strain evidence="2">G3</strain>
    </source>
</reference>
<dbReference type="InterPro" id="IPR018845">
    <property type="entry name" value="Initiator-bd"/>
</dbReference>
<dbReference type="InParanoid" id="A2EJL0"/>
<proteinExistence type="predicted"/>
<dbReference type="RefSeq" id="XP_001319403.1">
    <property type="nucleotide sequence ID" value="XM_001319368.1"/>
</dbReference>
<dbReference type="KEGG" id="tva:4765066"/>
<gene>
    <name evidence="2" type="ORF">TVAG_197940</name>
</gene>